<dbReference type="HAMAP" id="MF_00003">
    <property type="entry name" value="RbfA"/>
    <property type="match status" value="1"/>
</dbReference>
<dbReference type="InterPro" id="IPR020053">
    <property type="entry name" value="Ribosome-bd_factorA_CS"/>
</dbReference>
<dbReference type="PROSITE" id="PS01319">
    <property type="entry name" value="RBFA"/>
    <property type="match status" value="1"/>
</dbReference>
<accession>A0A6A7GFW3</accession>
<proteinExistence type="evidence at transcript level"/>
<evidence type="ECO:0000313" key="1">
    <source>
        <dbReference type="EMBL" id="LAC28345.1"/>
    </source>
</evidence>
<dbReference type="GO" id="GO:0005829">
    <property type="term" value="C:cytosol"/>
    <property type="evidence" value="ECO:0007669"/>
    <property type="project" value="TreeGrafter"/>
</dbReference>
<dbReference type="EMBL" id="IACT01009235">
    <property type="protein sequence ID" value="LAC28345.1"/>
    <property type="molecule type" value="mRNA"/>
</dbReference>
<dbReference type="InterPro" id="IPR023799">
    <property type="entry name" value="RbfA_dom_sf"/>
</dbReference>
<dbReference type="AlphaFoldDB" id="A0A6A7GFW3"/>
<reference evidence="1" key="1">
    <citation type="submission" date="2017-11" db="EMBL/GenBank/DDBJ databases">
        <title>The sensing device of the deep-sea amphipod.</title>
        <authorList>
            <person name="Kobayashi H."/>
            <person name="Nagahama T."/>
            <person name="Arai W."/>
            <person name="Sasagawa Y."/>
            <person name="Umeda M."/>
            <person name="Hayashi T."/>
            <person name="Nikaido I."/>
            <person name="Watanabe H."/>
            <person name="Oguri K."/>
            <person name="Kitazato H."/>
            <person name="Fujioka K."/>
            <person name="Kido Y."/>
            <person name="Takami H."/>
        </authorList>
    </citation>
    <scope>NUCLEOTIDE SEQUENCE</scope>
    <source>
        <tissue evidence="1">Whole body</tissue>
    </source>
</reference>
<dbReference type="SUPFAM" id="SSF89919">
    <property type="entry name" value="Ribosome-binding factor A, RbfA"/>
    <property type="match status" value="1"/>
</dbReference>
<name>A0A6A7GFW3_9CRUS</name>
<dbReference type="NCBIfam" id="TIGR00082">
    <property type="entry name" value="rbfA"/>
    <property type="match status" value="1"/>
</dbReference>
<protein>
    <submittedName>
        <fullName evidence="1">Ribosome-binding factor A</fullName>
    </submittedName>
</protein>
<dbReference type="Gene3D" id="3.30.300.20">
    <property type="match status" value="1"/>
</dbReference>
<organism evidence="1">
    <name type="scientific">Hirondellea gigas</name>
    <dbReference type="NCBI Taxonomy" id="1518452"/>
    <lineage>
        <taxon>Eukaryota</taxon>
        <taxon>Metazoa</taxon>
        <taxon>Ecdysozoa</taxon>
        <taxon>Arthropoda</taxon>
        <taxon>Crustacea</taxon>
        <taxon>Multicrustacea</taxon>
        <taxon>Malacostraca</taxon>
        <taxon>Eumalacostraca</taxon>
        <taxon>Peracarida</taxon>
        <taxon>Amphipoda</taxon>
        <taxon>Amphilochidea</taxon>
        <taxon>Lysianassida</taxon>
        <taxon>Lysianassidira</taxon>
        <taxon>Lysianassoidea</taxon>
        <taxon>Lysianassidae</taxon>
        <taxon>Hirondellea</taxon>
    </lineage>
</organism>
<dbReference type="PANTHER" id="PTHR33515">
    <property type="entry name" value="RIBOSOME-BINDING FACTOR A, CHLOROPLASTIC-RELATED"/>
    <property type="match status" value="1"/>
</dbReference>
<dbReference type="InterPro" id="IPR000238">
    <property type="entry name" value="RbfA"/>
</dbReference>
<dbReference type="GO" id="GO:0006364">
    <property type="term" value="P:rRNA processing"/>
    <property type="evidence" value="ECO:0007669"/>
    <property type="project" value="InterPro"/>
</dbReference>
<dbReference type="PANTHER" id="PTHR33515:SF1">
    <property type="entry name" value="RIBOSOME-BINDING FACTOR A, CHLOROPLASTIC-RELATED"/>
    <property type="match status" value="1"/>
</dbReference>
<dbReference type="InterPro" id="IPR015946">
    <property type="entry name" value="KH_dom-like_a/b"/>
</dbReference>
<dbReference type="GO" id="GO:0043024">
    <property type="term" value="F:ribosomal small subunit binding"/>
    <property type="evidence" value="ECO:0007669"/>
    <property type="project" value="TreeGrafter"/>
</dbReference>
<dbReference type="Pfam" id="PF02033">
    <property type="entry name" value="RBFA"/>
    <property type="match status" value="1"/>
</dbReference>
<sequence length="141" mass="15895">MMNKEIKMAKEYSRTSRVSQQVQKELARILQQEVKDPRIGMVTISGVDITRDLAYAKVFVTFLTIGDQTNEESLEGLNSAAGYIRRLLGKAMRLRIVPAVRFCFDETLTEGLRLSELVSGAVKKDREKLLASGRKEDEDNA</sequence>